<dbReference type="PANTHER" id="PTHR33116">
    <property type="entry name" value="REVERSE TRANSCRIPTASE ZINC-BINDING DOMAIN-CONTAINING PROTEIN-RELATED-RELATED"/>
    <property type="match status" value="1"/>
</dbReference>
<organism evidence="2 3">
    <name type="scientific">Lithospermum erythrorhizon</name>
    <name type="common">Purple gromwell</name>
    <name type="synonym">Lithospermum officinale var. erythrorhizon</name>
    <dbReference type="NCBI Taxonomy" id="34254"/>
    <lineage>
        <taxon>Eukaryota</taxon>
        <taxon>Viridiplantae</taxon>
        <taxon>Streptophyta</taxon>
        <taxon>Embryophyta</taxon>
        <taxon>Tracheophyta</taxon>
        <taxon>Spermatophyta</taxon>
        <taxon>Magnoliopsida</taxon>
        <taxon>eudicotyledons</taxon>
        <taxon>Gunneridae</taxon>
        <taxon>Pentapetalae</taxon>
        <taxon>asterids</taxon>
        <taxon>lamiids</taxon>
        <taxon>Boraginales</taxon>
        <taxon>Boraginaceae</taxon>
        <taxon>Boraginoideae</taxon>
        <taxon>Lithospermeae</taxon>
        <taxon>Lithospermum</taxon>
    </lineage>
</organism>
<dbReference type="EMBL" id="BAABME010007503">
    <property type="protein sequence ID" value="GAA0171051.1"/>
    <property type="molecule type" value="Genomic_DNA"/>
</dbReference>
<keyword evidence="3" id="KW-1185">Reference proteome</keyword>
<reference evidence="2 3" key="1">
    <citation type="submission" date="2024-01" db="EMBL/GenBank/DDBJ databases">
        <title>The complete chloroplast genome sequence of Lithospermum erythrorhizon: insights into the phylogenetic relationship among Boraginaceae species and the maternal lineages of purple gromwells.</title>
        <authorList>
            <person name="Okada T."/>
            <person name="Watanabe K."/>
        </authorList>
    </citation>
    <scope>NUCLEOTIDE SEQUENCE [LARGE SCALE GENOMIC DNA]</scope>
</reference>
<dbReference type="AlphaFoldDB" id="A0AAV3R726"/>
<accession>A0AAV3R726</accession>
<proteinExistence type="predicted"/>
<dbReference type="Proteomes" id="UP001454036">
    <property type="component" value="Unassembled WGS sequence"/>
</dbReference>
<evidence type="ECO:0000313" key="2">
    <source>
        <dbReference type="EMBL" id="GAA0171051.1"/>
    </source>
</evidence>
<dbReference type="PANTHER" id="PTHR33116:SF86">
    <property type="entry name" value="REVERSE TRANSCRIPTASE DOMAIN-CONTAINING PROTEIN"/>
    <property type="match status" value="1"/>
</dbReference>
<name>A0AAV3R726_LITER</name>
<feature type="region of interest" description="Disordered" evidence="1">
    <location>
        <begin position="1"/>
        <end position="33"/>
    </location>
</feature>
<evidence type="ECO:0000256" key="1">
    <source>
        <dbReference type="SAM" id="MobiDB-lite"/>
    </source>
</evidence>
<comment type="caution">
    <text evidence="2">The sequence shown here is derived from an EMBL/GenBank/DDBJ whole genome shotgun (WGS) entry which is preliminary data.</text>
</comment>
<feature type="compositionally biased region" description="Basic and acidic residues" evidence="1">
    <location>
        <begin position="17"/>
        <end position="30"/>
    </location>
</feature>
<sequence length="236" mass="26767">MVVFPPQKGGGGGRNSLSREKEEGLRDEGKYLGLPSQMGRTKKKVFRYIAERVEERMRGWKGKLLSQSGKEVLIKSVTSAIPNYVMNCFKFSLGVIDNLNSAMANSLGPTRMERRVFTGKKWDSLCADKNDGGLGFKDLECMSLAFWRNKVGERLLAKLIYSLNCLREDISNELLFYMLNWWAIHLMVGEVFWRGRRSFLRVLDGGLDEGLVLWRSGTESGLSRPLVSKGLDETRD</sequence>
<protein>
    <submittedName>
        <fullName evidence="2">Uncharacterized protein</fullName>
    </submittedName>
</protein>
<gene>
    <name evidence="2" type="ORF">LIER_25179</name>
</gene>
<evidence type="ECO:0000313" key="3">
    <source>
        <dbReference type="Proteomes" id="UP001454036"/>
    </source>
</evidence>